<dbReference type="InterPro" id="IPR008144">
    <property type="entry name" value="Guanylate_kin-like_dom"/>
</dbReference>
<dbReference type="AlphaFoldDB" id="A0A194PKK9"/>
<dbReference type="SMART" id="SM00228">
    <property type="entry name" value="PDZ"/>
    <property type="match status" value="1"/>
</dbReference>
<feature type="compositionally biased region" description="Basic and acidic residues" evidence="4">
    <location>
        <begin position="25"/>
        <end position="40"/>
    </location>
</feature>
<name>A0A194PKK9_PAPXU</name>
<keyword evidence="9" id="KW-1185">Reference proteome</keyword>
<comment type="similarity">
    <text evidence="1">Belongs to the MAGUK family.</text>
</comment>
<protein>
    <submittedName>
        <fullName evidence="8">MAGUK p55 subfamily member 6</fullName>
    </submittedName>
</protein>
<organism evidence="8 9">
    <name type="scientific">Papilio xuthus</name>
    <name type="common">Asian swallowtail butterfly</name>
    <dbReference type="NCBI Taxonomy" id="66420"/>
    <lineage>
        <taxon>Eukaryota</taxon>
        <taxon>Metazoa</taxon>
        <taxon>Ecdysozoa</taxon>
        <taxon>Arthropoda</taxon>
        <taxon>Hexapoda</taxon>
        <taxon>Insecta</taxon>
        <taxon>Pterygota</taxon>
        <taxon>Neoptera</taxon>
        <taxon>Endopterygota</taxon>
        <taxon>Lepidoptera</taxon>
        <taxon>Glossata</taxon>
        <taxon>Ditrysia</taxon>
        <taxon>Papilionoidea</taxon>
        <taxon>Papilionidae</taxon>
        <taxon>Papilioninae</taxon>
        <taxon>Papilio</taxon>
    </lineage>
</organism>
<dbReference type="InterPro" id="IPR001478">
    <property type="entry name" value="PDZ"/>
</dbReference>
<dbReference type="PROSITE" id="PS50002">
    <property type="entry name" value="SH3"/>
    <property type="match status" value="1"/>
</dbReference>
<dbReference type="InterPro" id="IPR001452">
    <property type="entry name" value="SH3_domain"/>
</dbReference>
<reference evidence="8 9" key="1">
    <citation type="journal article" date="2015" name="Nat. Commun.">
        <title>Outbred genome sequencing and CRISPR/Cas9 gene editing in butterflies.</title>
        <authorList>
            <person name="Li X."/>
            <person name="Fan D."/>
            <person name="Zhang W."/>
            <person name="Liu G."/>
            <person name="Zhang L."/>
            <person name="Zhao L."/>
            <person name="Fang X."/>
            <person name="Chen L."/>
            <person name="Dong Y."/>
            <person name="Chen Y."/>
            <person name="Ding Y."/>
            <person name="Zhao R."/>
            <person name="Feng M."/>
            <person name="Zhu Y."/>
            <person name="Feng Y."/>
            <person name="Jiang X."/>
            <person name="Zhu D."/>
            <person name="Xiang H."/>
            <person name="Feng X."/>
            <person name="Li S."/>
            <person name="Wang J."/>
            <person name="Zhang G."/>
            <person name="Kronforst M.R."/>
            <person name="Wang W."/>
        </authorList>
    </citation>
    <scope>NUCLEOTIDE SEQUENCE [LARGE SCALE GENOMIC DNA]</scope>
    <source>
        <strain evidence="8">Ya'a_city_454_Px</strain>
        <tissue evidence="8">Whole body</tissue>
    </source>
</reference>
<feature type="region of interest" description="Disordered" evidence="4">
    <location>
        <begin position="135"/>
        <end position="154"/>
    </location>
</feature>
<dbReference type="InterPro" id="IPR050716">
    <property type="entry name" value="MAGUK"/>
</dbReference>
<dbReference type="PROSITE" id="PS50052">
    <property type="entry name" value="GUANYLATE_KINASE_2"/>
    <property type="match status" value="1"/>
</dbReference>
<dbReference type="Pfam" id="PF00595">
    <property type="entry name" value="PDZ"/>
    <property type="match status" value="1"/>
</dbReference>
<dbReference type="InterPro" id="IPR008145">
    <property type="entry name" value="GK/Ca_channel_bsu"/>
</dbReference>
<dbReference type="Pfam" id="PF07653">
    <property type="entry name" value="SH3_2"/>
    <property type="match status" value="1"/>
</dbReference>
<proteinExistence type="inferred from homology"/>
<evidence type="ECO:0000259" key="6">
    <source>
        <dbReference type="PROSITE" id="PS50052"/>
    </source>
</evidence>
<dbReference type="PANTHER" id="PTHR23122">
    <property type="entry name" value="MEMBRANE-ASSOCIATED GUANYLATE KINASE MAGUK"/>
    <property type="match status" value="1"/>
</dbReference>
<evidence type="ECO:0000259" key="7">
    <source>
        <dbReference type="PROSITE" id="PS50106"/>
    </source>
</evidence>
<keyword evidence="2 3" id="KW-0728">SH3 domain</keyword>
<evidence type="ECO:0000256" key="2">
    <source>
        <dbReference type="ARBA" id="ARBA00022443"/>
    </source>
</evidence>
<gene>
    <name evidence="8" type="ORF">RR46_13136</name>
</gene>
<evidence type="ECO:0000256" key="4">
    <source>
        <dbReference type="SAM" id="MobiDB-lite"/>
    </source>
</evidence>
<feature type="region of interest" description="Disordered" evidence="4">
    <location>
        <begin position="20"/>
        <end position="40"/>
    </location>
</feature>
<dbReference type="SMART" id="SM00072">
    <property type="entry name" value="GuKc"/>
    <property type="match status" value="1"/>
</dbReference>
<feature type="compositionally biased region" description="Basic and acidic residues" evidence="4">
    <location>
        <begin position="135"/>
        <end position="152"/>
    </location>
</feature>
<dbReference type="SMART" id="SM00326">
    <property type="entry name" value="SH3"/>
    <property type="match status" value="1"/>
</dbReference>
<dbReference type="CDD" id="cd00071">
    <property type="entry name" value="GMPK"/>
    <property type="match status" value="1"/>
</dbReference>
<dbReference type="Proteomes" id="UP000053268">
    <property type="component" value="Unassembled WGS sequence"/>
</dbReference>
<evidence type="ECO:0000313" key="9">
    <source>
        <dbReference type="Proteomes" id="UP000053268"/>
    </source>
</evidence>
<feature type="domain" description="PDZ" evidence="7">
    <location>
        <begin position="166"/>
        <end position="241"/>
    </location>
</feature>
<dbReference type="EMBL" id="KQ459601">
    <property type="protein sequence ID" value="KPI93971.1"/>
    <property type="molecule type" value="Genomic_DNA"/>
</dbReference>
<dbReference type="PROSITE" id="PS50106">
    <property type="entry name" value="PDZ"/>
    <property type="match status" value="1"/>
</dbReference>
<dbReference type="InterPro" id="IPR036034">
    <property type="entry name" value="PDZ_sf"/>
</dbReference>
<dbReference type="InterPro" id="IPR020590">
    <property type="entry name" value="Guanylate_kinase_CS"/>
</dbReference>
<accession>A0A194PKK9</accession>
<feature type="domain" description="Guanylate kinase-like" evidence="6">
    <location>
        <begin position="416"/>
        <end position="623"/>
    </location>
</feature>
<evidence type="ECO:0000256" key="1">
    <source>
        <dbReference type="ARBA" id="ARBA00007014"/>
    </source>
</evidence>
<dbReference type="SUPFAM" id="SSF52540">
    <property type="entry name" value="P-loop containing nucleoside triphosphate hydrolases"/>
    <property type="match status" value="1"/>
</dbReference>
<evidence type="ECO:0000256" key="3">
    <source>
        <dbReference type="PROSITE-ProRule" id="PRU00192"/>
    </source>
</evidence>
<dbReference type="Gene3D" id="2.30.42.10">
    <property type="match status" value="1"/>
</dbReference>
<dbReference type="SUPFAM" id="SSF50156">
    <property type="entry name" value="PDZ domain-like"/>
    <property type="match status" value="1"/>
</dbReference>
<sequence>MMVRRNGRYTVSLRGFRDFAFGNKPPDDEKQEEKPEEDLSNHEDIFLKSIIESPDFARKYSVDSEEDLIIKPVSLDNVNIIRSLSEYRGNNIRTIEQAELAILLSRVHFKALIDAHDQIGAIWLERGSGIDEKAIDKDKSSETTDNTDKGLDLDLNGDMPVETIKVVGLRKVPGQPLGLTVTTDEHGQLIVARILAGSAAAKQALLSVGDVLLEVDGVHIDSEDQLKEAVSKPNDRVSLKVGPNLKEKSGQLSNKLSCYMRALFDYDPKEDTLLPCKEIGLPFNKGDILQVSDRKDPNWWQASHVENTDVVGLIPSPELEERRKAYVPPEADFVHKISICGARISKKKKKFVYESRSSVQLEGAELALYEEVARTPPFLRRVLALVGTKGSRSSVQLEGAELALYEEVARTPPFLRRVLALVGTKGVGRRTLKNRMIQEHPDRFGAVVPHTSRPPRPLEENGLSYWFVSREEMERDAHAGRFLEYGEHNGHLYGTHLDSIRAVIKEGKMCVLDCAPQSLKLLHNSSEFLPYVVLVGAPGIDQLRNLTYASNRNLTFDRQSSIRYSSRRARTLESLASLYEEEDMKQTLEESARIQRTYEKYIDLVIINNNNDTTYSKIKDALHSLSTDHQWVPVSWIY</sequence>
<dbReference type="SUPFAM" id="SSF50044">
    <property type="entry name" value="SH3-domain"/>
    <property type="match status" value="1"/>
</dbReference>
<dbReference type="Gene3D" id="2.30.30.40">
    <property type="entry name" value="SH3 Domains"/>
    <property type="match status" value="1"/>
</dbReference>
<dbReference type="InterPro" id="IPR036028">
    <property type="entry name" value="SH3-like_dom_sf"/>
</dbReference>
<dbReference type="Gene3D" id="3.40.50.300">
    <property type="entry name" value="P-loop containing nucleotide triphosphate hydrolases"/>
    <property type="match status" value="1"/>
</dbReference>
<evidence type="ECO:0000313" key="8">
    <source>
        <dbReference type="EMBL" id="KPI93971.1"/>
    </source>
</evidence>
<dbReference type="Pfam" id="PF00625">
    <property type="entry name" value="Guanylate_kin"/>
    <property type="match status" value="1"/>
</dbReference>
<evidence type="ECO:0000259" key="5">
    <source>
        <dbReference type="PROSITE" id="PS50002"/>
    </source>
</evidence>
<dbReference type="PROSITE" id="PS00856">
    <property type="entry name" value="GUANYLATE_KINASE_1"/>
    <property type="match status" value="1"/>
</dbReference>
<feature type="domain" description="SH3" evidence="5">
    <location>
        <begin position="255"/>
        <end position="324"/>
    </location>
</feature>
<dbReference type="STRING" id="66420.A0A194PKK9"/>
<dbReference type="CDD" id="cd11862">
    <property type="entry name" value="SH3_MPP"/>
    <property type="match status" value="1"/>
</dbReference>
<dbReference type="InterPro" id="IPR027417">
    <property type="entry name" value="P-loop_NTPase"/>
</dbReference>